<evidence type="ECO:0000256" key="1">
    <source>
        <dbReference type="SAM" id="SignalP"/>
    </source>
</evidence>
<feature type="chain" id="PRO_5017405614" evidence="1">
    <location>
        <begin position="18"/>
        <end position="243"/>
    </location>
</feature>
<protein>
    <submittedName>
        <fullName evidence="2">Uncharacterized protein</fullName>
    </submittedName>
</protein>
<proteinExistence type="predicted"/>
<reference evidence="2" key="1">
    <citation type="journal article" date="2012" name="Science">
        <title>Fermentation, hydrogen, and sulfur metabolism in multiple uncultivated bacterial phyla.</title>
        <authorList>
            <person name="Wrighton K.C."/>
            <person name="Thomas B.C."/>
            <person name="Sharon I."/>
            <person name="Miller C.S."/>
            <person name="Castelle C.J."/>
            <person name="VerBerkmoes N.C."/>
            <person name="Wilkins M.J."/>
            <person name="Hettich R.L."/>
            <person name="Lipton M.S."/>
            <person name="Williams K.H."/>
            <person name="Long P.E."/>
            <person name="Banfield J.F."/>
        </authorList>
    </citation>
    <scope>NUCLEOTIDE SEQUENCE [LARGE SCALE GENOMIC DNA]</scope>
</reference>
<gene>
    <name evidence="2" type="ORF">ACD_3C00057G0006</name>
</gene>
<accession>K2FBF0</accession>
<keyword evidence="1" id="KW-0732">Signal</keyword>
<sequence>MPSTCKTCFLLSRAAKAAVGVLLEILHVRCEMLRKNIFYPEEGPEDPVLAERRKGFATCFGDEDVEAFSCSNGAEEGLVNPKPRHSFSVPSRRAIFFGERFVVFFDELRSAIMVRQAFVACHAWHGGKYFASATIFMHAHKYCRHIVFDADFIDVVFGGIRVSGCNDYRGTANSSDKPLMVIENVLGMGNHVWILNARIPVEKLLGGNGLIQTDIFRAADMPHQVAFLKDIKINKVHFCNPRP</sequence>
<dbReference type="EMBL" id="AMFJ01000331">
    <property type="protein sequence ID" value="EKE28456.1"/>
    <property type="molecule type" value="Genomic_DNA"/>
</dbReference>
<evidence type="ECO:0000313" key="2">
    <source>
        <dbReference type="EMBL" id="EKE28456.1"/>
    </source>
</evidence>
<comment type="caution">
    <text evidence="2">The sequence shown here is derived from an EMBL/GenBank/DDBJ whole genome shotgun (WGS) entry which is preliminary data.</text>
</comment>
<name>K2FBF0_9BACT</name>
<feature type="signal peptide" evidence="1">
    <location>
        <begin position="1"/>
        <end position="17"/>
    </location>
</feature>
<dbReference type="AlphaFoldDB" id="K2FBF0"/>
<organism evidence="2">
    <name type="scientific">uncultured bacterium</name>
    <name type="common">gcode 4</name>
    <dbReference type="NCBI Taxonomy" id="1234023"/>
    <lineage>
        <taxon>Bacteria</taxon>
        <taxon>environmental samples</taxon>
    </lineage>
</organism>